<dbReference type="Proteomes" id="UP000183975">
    <property type="component" value="Unassembled WGS sequence"/>
</dbReference>
<keyword evidence="4" id="KW-1185">Reference proteome</keyword>
<name>A0A1M6MX47_9FIRM</name>
<proteinExistence type="predicted"/>
<protein>
    <submittedName>
        <fullName evidence="3">Zinc-ribbon domain-containing protein</fullName>
    </submittedName>
</protein>
<feature type="domain" description="Zinc-ribbon" evidence="2">
    <location>
        <begin position="9"/>
        <end position="29"/>
    </location>
</feature>
<evidence type="ECO:0000259" key="2">
    <source>
        <dbReference type="Pfam" id="PF13240"/>
    </source>
</evidence>
<dbReference type="RefSeq" id="WP_072849212.1">
    <property type="nucleotide sequence ID" value="NZ_FRAH01000008.1"/>
</dbReference>
<gene>
    <name evidence="3" type="ORF">SAMN02745138_00708</name>
</gene>
<dbReference type="OrthoDB" id="9801717at2"/>
<sequence>MEQRTEKICTKCGRILQEDENFCSNCGTPAPQPQSAESCQNQNAQPLEKKKSGFKMLLIILVVILGGAMLCCLFGDSEDTEPTEQVQVETEESEKMSALELYQTIQDGSSVSFAITGKAHMFLQEHDNLFPAKTKEDISADLVDTSITYKHIFKNDDKYGDKMMVLSNVRVNQIFEQSIGNGEYITELNVMDDNFQPYWVFYHGTLDNTFEDDYVDIVGLPLSSGSFENTKKEDTLVVVLAGSYMVPGNTLGSFTASAMETASQPVQPVKQDGIDNYLGEWYITDYGMPEIGENGETISSGTTLSIYKEGNQYKLDMAALYHSTAFVGVDGLVLNVSGNLATTSYEEDGWNNCGDITLEFANGELYVTATAIQMSDPYYGDAYNLAADHMHCTRVG</sequence>
<dbReference type="EMBL" id="FRAH01000008">
    <property type="protein sequence ID" value="SHJ88057.1"/>
    <property type="molecule type" value="Genomic_DNA"/>
</dbReference>
<keyword evidence="1" id="KW-1133">Transmembrane helix</keyword>
<dbReference type="AlphaFoldDB" id="A0A1M6MX47"/>
<evidence type="ECO:0000256" key="1">
    <source>
        <dbReference type="SAM" id="Phobius"/>
    </source>
</evidence>
<dbReference type="InterPro" id="IPR026870">
    <property type="entry name" value="Zinc_ribbon_dom"/>
</dbReference>
<evidence type="ECO:0000313" key="3">
    <source>
        <dbReference type="EMBL" id="SHJ88057.1"/>
    </source>
</evidence>
<evidence type="ECO:0000313" key="4">
    <source>
        <dbReference type="Proteomes" id="UP000183975"/>
    </source>
</evidence>
<keyword evidence="1" id="KW-0812">Transmembrane</keyword>
<organism evidence="3 4">
    <name type="scientific">Anaerotignum lactatifermentans DSM 14214</name>
    <dbReference type="NCBI Taxonomy" id="1121323"/>
    <lineage>
        <taxon>Bacteria</taxon>
        <taxon>Bacillati</taxon>
        <taxon>Bacillota</taxon>
        <taxon>Clostridia</taxon>
        <taxon>Lachnospirales</taxon>
        <taxon>Anaerotignaceae</taxon>
        <taxon>Anaerotignum</taxon>
    </lineage>
</organism>
<feature type="transmembrane region" description="Helical" evidence="1">
    <location>
        <begin position="56"/>
        <end position="76"/>
    </location>
</feature>
<reference evidence="3 4" key="1">
    <citation type="submission" date="2016-11" db="EMBL/GenBank/DDBJ databases">
        <authorList>
            <person name="Jaros S."/>
            <person name="Januszkiewicz K."/>
            <person name="Wedrychowicz H."/>
        </authorList>
    </citation>
    <scope>NUCLEOTIDE SEQUENCE [LARGE SCALE GENOMIC DNA]</scope>
    <source>
        <strain evidence="3 4">DSM 14214</strain>
    </source>
</reference>
<keyword evidence="1" id="KW-0472">Membrane</keyword>
<dbReference type="Pfam" id="PF13240">
    <property type="entry name" value="Zn_Ribbon_1"/>
    <property type="match status" value="1"/>
</dbReference>
<accession>A0A1M6MX47</accession>